<dbReference type="Pfam" id="PF13855">
    <property type="entry name" value="LRR_8"/>
    <property type="match status" value="1"/>
</dbReference>
<dbReference type="SUPFAM" id="SSF52058">
    <property type="entry name" value="L domain-like"/>
    <property type="match status" value="1"/>
</dbReference>
<dbReference type="AlphaFoldDB" id="A0A7J7LCT6"/>
<evidence type="ECO:0000256" key="1">
    <source>
        <dbReference type="ARBA" id="ARBA00004167"/>
    </source>
</evidence>
<keyword evidence="3" id="KW-0675">Receptor</keyword>
<dbReference type="Proteomes" id="UP000541444">
    <property type="component" value="Unassembled WGS sequence"/>
</dbReference>
<evidence type="ECO:0000256" key="2">
    <source>
        <dbReference type="ARBA" id="ARBA00022729"/>
    </source>
</evidence>
<dbReference type="Gene3D" id="3.80.10.10">
    <property type="entry name" value="Ribonuclease Inhibitor"/>
    <property type="match status" value="1"/>
</dbReference>
<comment type="caution">
    <text evidence="4">The sequence shown here is derived from an EMBL/GenBank/DDBJ whole genome shotgun (WGS) entry which is preliminary data.</text>
</comment>
<evidence type="ECO:0000313" key="5">
    <source>
        <dbReference type="Proteomes" id="UP000541444"/>
    </source>
</evidence>
<dbReference type="OrthoDB" id="2015831at2759"/>
<dbReference type="EMBL" id="JACGCM010002385">
    <property type="protein sequence ID" value="KAF6140362.1"/>
    <property type="molecule type" value="Genomic_DNA"/>
</dbReference>
<gene>
    <name evidence="4" type="ORF">GIB67_003772</name>
</gene>
<dbReference type="InterPro" id="IPR051716">
    <property type="entry name" value="Plant_RL_S/T_kinase"/>
</dbReference>
<proteinExistence type="predicted"/>
<protein>
    <submittedName>
        <fullName evidence="4">Uncharacterized protein</fullName>
    </submittedName>
</protein>
<sequence>MFFGDIPDKFENLSKLYEIIAGYNQFSSKIPKSTVFSERLAILGLAGNRLDGNIPKEILELSDLRDLRLAQNSLSGSFPIEVGGLKQVGFLDISNNQLAGASWISANEAEGRARKNASTN</sequence>
<comment type="subcellular location">
    <subcellularLocation>
        <location evidence="1">Membrane</location>
        <topology evidence="1">Single-pass membrane protein</topology>
    </subcellularLocation>
</comment>
<evidence type="ECO:0000313" key="4">
    <source>
        <dbReference type="EMBL" id="KAF6140362.1"/>
    </source>
</evidence>
<dbReference type="PANTHER" id="PTHR48053:SF71">
    <property type="entry name" value="LEUCINE RICH REPEAT FAMILY PROTEIN, EXPRESSED"/>
    <property type="match status" value="1"/>
</dbReference>
<dbReference type="PANTHER" id="PTHR48053">
    <property type="entry name" value="LEUCINE RICH REPEAT FAMILY PROTEIN, EXPRESSED"/>
    <property type="match status" value="1"/>
</dbReference>
<evidence type="ECO:0000256" key="3">
    <source>
        <dbReference type="ARBA" id="ARBA00023170"/>
    </source>
</evidence>
<reference evidence="4 5" key="1">
    <citation type="journal article" date="2020" name="IScience">
        <title>Genome Sequencing of the Endangered Kingdonia uniflora (Circaeasteraceae, Ranunculales) Reveals Potential Mechanisms of Evolutionary Specialization.</title>
        <authorList>
            <person name="Sun Y."/>
            <person name="Deng T."/>
            <person name="Zhang A."/>
            <person name="Moore M.J."/>
            <person name="Landis J.B."/>
            <person name="Lin N."/>
            <person name="Zhang H."/>
            <person name="Zhang X."/>
            <person name="Huang J."/>
            <person name="Zhang X."/>
            <person name="Sun H."/>
            <person name="Wang H."/>
        </authorList>
    </citation>
    <scope>NUCLEOTIDE SEQUENCE [LARGE SCALE GENOMIC DNA]</scope>
    <source>
        <strain evidence="4">TB1705</strain>
        <tissue evidence="4">Leaf</tissue>
    </source>
</reference>
<dbReference type="InterPro" id="IPR001611">
    <property type="entry name" value="Leu-rich_rpt"/>
</dbReference>
<accession>A0A7J7LCT6</accession>
<name>A0A7J7LCT6_9MAGN</name>
<keyword evidence="5" id="KW-1185">Reference proteome</keyword>
<keyword evidence="2" id="KW-0732">Signal</keyword>
<dbReference type="InterPro" id="IPR032675">
    <property type="entry name" value="LRR_dom_sf"/>
</dbReference>
<dbReference type="GO" id="GO:0016020">
    <property type="term" value="C:membrane"/>
    <property type="evidence" value="ECO:0007669"/>
    <property type="project" value="UniProtKB-SubCell"/>
</dbReference>
<organism evidence="4 5">
    <name type="scientific">Kingdonia uniflora</name>
    <dbReference type="NCBI Taxonomy" id="39325"/>
    <lineage>
        <taxon>Eukaryota</taxon>
        <taxon>Viridiplantae</taxon>
        <taxon>Streptophyta</taxon>
        <taxon>Embryophyta</taxon>
        <taxon>Tracheophyta</taxon>
        <taxon>Spermatophyta</taxon>
        <taxon>Magnoliopsida</taxon>
        <taxon>Ranunculales</taxon>
        <taxon>Circaeasteraceae</taxon>
        <taxon>Kingdonia</taxon>
    </lineage>
</organism>